<dbReference type="Proteomes" id="UP000228535">
    <property type="component" value="Unassembled WGS sequence"/>
</dbReference>
<proteinExistence type="predicted"/>
<reference evidence="1 2" key="1">
    <citation type="submission" date="2017-11" db="EMBL/GenBank/DDBJ databases">
        <title>Genomic Encyclopedia of Archaeal and Bacterial Type Strains, Phase II (KMG-II): From Individual Species to Whole Genera.</title>
        <authorList>
            <person name="Goeker M."/>
        </authorList>
    </citation>
    <scope>NUCLEOTIDE SEQUENCE [LARGE SCALE GENOMIC DNA]</scope>
    <source>
        <strain evidence="1 2">DSM 11115</strain>
    </source>
</reference>
<dbReference type="EMBL" id="PGFA01000001">
    <property type="protein sequence ID" value="PJJ60048.1"/>
    <property type="molecule type" value="Genomic_DNA"/>
</dbReference>
<gene>
    <name evidence="1" type="ORF">CLV45_1473</name>
</gene>
<dbReference type="OrthoDB" id="878245at2"/>
<name>A0A2M9BQ58_9BACT</name>
<accession>A0A2M9BQ58</accession>
<comment type="caution">
    <text evidence="1">The sequence shown here is derived from an EMBL/GenBank/DDBJ whole genome shotgun (WGS) entry which is preliminary data.</text>
</comment>
<dbReference type="AlphaFoldDB" id="A0A2M9BQ58"/>
<sequence length="193" mass="21585">MQTFEEGALRLFFPLEWSVLKYDDCQYYRGPVVRTGTDMAAVDFVVAAPQQPPVLLLIEVKDFRGHAVANRPRLLSGELAVEVLRKALDTVAALALWPRSRHPELGPFSPALLANDTDLRVVLLLEEDPTPNADDRRETRQKLKQDAQLKLRGDIAQLLINKLTPFRITSFVHSCATVPARFGWYALAAPPNG</sequence>
<evidence type="ECO:0000313" key="1">
    <source>
        <dbReference type="EMBL" id="PJJ60048.1"/>
    </source>
</evidence>
<organism evidence="1 2">
    <name type="scientific">Hymenobacter chitinivorans DSM 11115</name>
    <dbReference type="NCBI Taxonomy" id="1121954"/>
    <lineage>
        <taxon>Bacteria</taxon>
        <taxon>Pseudomonadati</taxon>
        <taxon>Bacteroidota</taxon>
        <taxon>Cytophagia</taxon>
        <taxon>Cytophagales</taxon>
        <taxon>Hymenobacteraceae</taxon>
        <taxon>Hymenobacter</taxon>
    </lineage>
</organism>
<evidence type="ECO:0000313" key="2">
    <source>
        <dbReference type="Proteomes" id="UP000228535"/>
    </source>
</evidence>
<keyword evidence="2" id="KW-1185">Reference proteome</keyword>
<protein>
    <submittedName>
        <fullName evidence="1">Uncharacterized protein</fullName>
    </submittedName>
</protein>
<dbReference type="RefSeq" id="WP_157807346.1">
    <property type="nucleotide sequence ID" value="NZ_PGFA01000001.1"/>
</dbReference>